<feature type="compositionally biased region" description="Basic and acidic residues" evidence="1">
    <location>
        <begin position="172"/>
        <end position="190"/>
    </location>
</feature>
<feature type="compositionally biased region" description="Basic and acidic residues" evidence="1">
    <location>
        <begin position="220"/>
        <end position="233"/>
    </location>
</feature>
<keyword evidence="4" id="KW-1185">Reference proteome</keyword>
<evidence type="ECO:0000313" key="3">
    <source>
        <dbReference type="EMBL" id="KAJ8885219.1"/>
    </source>
</evidence>
<dbReference type="InterPro" id="IPR040676">
    <property type="entry name" value="DUF5641"/>
</dbReference>
<feature type="non-terminal residue" evidence="3">
    <location>
        <position position="398"/>
    </location>
</feature>
<accession>A0ABQ9HM39</accession>
<organism evidence="3 4">
    <name type="scientific">Dryococelus australis</name>
    <dbReference type="NCBI Taxonomy" id="614101"/>
    <lineage>
        <taxon>Eukaryota</taxon>
        <taxon>Metazoa</taxon>
        <taxon>Ecdysozoa</taxon>
        <taxon>Arthropoda</taxon>
        <taxon>Hexapoda</taxon>
        <taxon>Insecta</taxon>
        <taxon>Pterygota</taxon>
        <taxon>Neoptera</taxon>
        <taxon>Polyneoptera</taxon>
        <taxon>Phasmatodea</taxon>
        <taxon>Verophasmatodea</taxon>
        <taxon>Anareolatae</taxon>
        <taxon>Phasmatidae</taxon>
        <taxon>Eurycanthinae</taxon>
        <taxon>Dryococelus</taxon>
    </lineage>
</organism>
<gene>
    <name evidence="3" type="ORF">PR048_011415</name>
</gene>
<evidence type="ECO:0000313" key="4">
    <source>
        <dbReference type="Proteomes" id="UP001159363"/>
    </source>
</evidence>
<sequence length="398" mass="44127">MEYYYHTFPRIWQTVGGRKSYTLLTQIKTCINSRQPTIISSKSNDFSLITPGHFLVGSVLTVMTLKISTCTSFAAPLATLEQGRSSEDKRGDLVLLKDDNLLPLQWTLARIGGLHPSADCKAATGTSTGIKYYEKDSLVADPDYGSILSSLLVGGFHLREAIGQRWREREIGRERERERERERAREREQEVPDQCRPSGGDVKYSFHRRGVEPSSTPYTVRKDTHSGGTKMDDIPTPASSKYRVRLDGSTDGVGTSEQWGRGGGAVSLLASHQGELRSIPGWVTPDFRNWESCQTMPLVGGFSQGSMSANILLNQLVYKKTQFLYVTSGENQPAEQSVRYYLTGSDSCLSVGPCALDYSKTKTQDHFLTDPSADELVQRNRISSGHTTPPSCRRPVVG</sequence>
<evidence type="ECO:0000256" key="1">
    <source>
        <dbReference type="SAM" id="MobiDB-lite"/>
    </source>
</evidence>
<reference evidence="3 4" key="1">
    <citation type="submission" date="2023-02" db="EMBL/GenBank/DDBJ databases">
        <title>LHISI_Scaffold_Assembly.</title>
        <authorList>
            <person name="Stuart O.P."/>
            <person name="Cleave R."/>
            <person name="Magrath M.J.L."/>
            <person name="Mikheyev A.S."/>
        </authorList>
    </citation>
    <scope>NUCLEOTIDE SEQUENCE [LARGE SCALE GENOMIC DNA]</scope>
    <source>
        <strain evidence="3">Daus_M_001</strain>
        <tissue evidence="3">Leg muscle</tissue>
    </source>
</reference>
<feature type="domain" description="DUF5641" evidence="2">
    <location>
        <begin position="88"/>
        <end position="120"/>
    </location>
</feature>
<feature type="region of interest" description="Disordered" evidence="1">
    <location>
        <begin position="379"/>
        <end position="398"/>
    </location>
</feature>
<dbReference type="EMBL" id="JARBHB010000004">
    <property type="protein sequence ID" value="KAJ8885219.1"/>
    <property type="molecule type" value="Genomic_DNA"/>
</dbReference>
<proteinExistence type="predicted"/>
<comment type="caution">
    <text evidence="3">The sequence shown here is derived from an EMBL/GenBank/DDBJ whole genome shotgun (WGS) entry which is preliminary data.</text>
</comment>
<dbReference type="Proteomes" id="UP001159363">
    <property type="component" value="Chromosome X"/>
</dbReference>
<protein>
    <recommendedName>
        <fullName evidence="2">DUF5641 domain-containing protein</fullName>
    </recommendedName>
</protein>
<dbReference type="Pfam" id="PF18701">
    <property type="entry name" value="DUF5641"/>
    <property type="match status" value="1"/>
</dbReference>
<evidence type="ECO:0000259" key="2">
    <source>
        <dbReference type="Pfam" id="PF18701"/>
    </source>
</evidence>
<feature type="compositionally biased region" description="Polar residues" evidence="1">
    <location>
        <begin position="380"/>
        <end position="390"/>
    </location>
</feature>
<name>A0ABQ9HM39_9NEOP</name>
<feature type="region of interest" description="Disordered" evidence="1">
    <location>
        <begin position="172"/>
        <end position="259"/>
    </location>
</feature>